<dbReference type="Pfam" id="PF04333">
    <property type="entry name" value="MlaA"/>
    <property type="match status" value="1"/>
</dbReference>
<keyword evidence="4" id="KW-1185">Reference proteome</keyword>
<protein>
    <submittedName>
        <fullName evidence="3">VacJ family lipoprotein</fullName>
    </submittedName>
</protein>
<organism evidence="3 4">
    <name type="scientific">Acidiferrobacter thiooxydans</name>
    <dbReference type="NCBI Taxonomy" id="163359"/>
    <lineage>
        <taxon>Bacteria</taxon>
        <taxon>Pseudomonadati</taxon>
        <taxon>Pseudomonadota</taxon>
        <taxon>Gammaproteobacteria</taxon>
        <taxon>Acidiferrobacterales</taxon>
        <taxon>Acidiferrobacteraceae</taxon>
        <taxon>Acidiferrobacter</taxon>
    </lineage>
</organism>
<name>A0A1C2G2Z1_9GAMM</name>
<comment type="caution">
    <text evidence="3">The sequence shown here is derived from an EMBL/GenBank/DDBJ whole genome shotgun (WGS) entry which is preliminary data.</text>
</comment>
<dbReference type="RefSeq" id="WP_083995688.1">
    <property type="nucleotide sequence ID" value="NZ_CP080624.1"/>
</dbReference>
<dbReference type="Proteomes" id="UP000253250">
    <property type="component" value="Unassembled WGS sequence"/>
</dbReference>
<dbReference type="PANTHER" id="PTHR30035">
    <property type="entry name" value="LIPOPROTEIN VACJ-RELATED"/>
    <property type="match status" value="1"/>
</dbReference>
<proteinExistence type="inferred from homology"/>
<keyword evidence="2" id="KW-0732">Signal</keyword>
<gene>
    <name evidence="3" type="ORF">C4900_08955</name>
</gene>
<dbReference type="STRING" id="163359.A9R16_09390"/>
<dbReference type="GO" id="GO:0016020">
    <property type="term" value="C:membrane"/>
    <property type="evidence" value="ECO:0007669"/>
    <property type="project" value="InterPro"/>
</dbReference>
<evidence type="ECO:0000313" key="3">
    <source>
        <dbReference type="EMBL" id="RCN56008.1"/>
    </source>
</evidence>
<accession>A0A1C2G2Z1</accession>
<dbReference type="PANTHER" id="PTHR30035:SF3">
    <property type="entry name" value="INTERMEMBRANE PHOSPHOLIPID TRANSPORT SYSTEM LIPOPROTEIN MLAA"/>
    <property type="match status" value="1"/>
</dbReference>
<comment type="similarity">
    <text evidence="1">Belongs to the MlaA family.</text>
</comment>
<dbReference type="EMBL" id="PSYR01000002">
    <property type="protein sequence ID" value="RCN56008.1"/>
    <property type="molecule type" value="Genomic_DNA"/>
</dbReference>
<dbReference type="PRINTS" id="PR01805">
    <property type="entry name" value="VACJLIPOPROT"/>
</dbReference>
<evidence type="ECO:0000256" key="2">
    <source>
        <dbReference type="ARBA" id="ARBA00022729"/>
    </source>
</evidence>
<dbReference type="PROSITE" id="PS51257">
    <property type="entry name" value="PROKAR_LIPOPROTEIN"/>
    <property type="match status" value="1"/>
</dbReference>
<dbReference type="OrthoDB" id="9785326at2"/>
<evidence type="ECO:0000256" key="1">
    <source>
        <dbReference type="ARBA" id="ARBA00010634"/>
    </source>
</evidence>
<dbReference type="AlphaFoldDB" id="A0A1C2G2Z1"/>
<sequence length="233" mass="25341">MAQRWGVVIMAATMLLGGCATTGMRPAHGPDDPLKPLNKKIFVFNQHLDRVLLKPTAEAYVGLTPLPLRRGISDFFANLDDVRVIVNESLQGRAGPAFLETARFLVNSTLGLLGLIDVATPLGLPAHNAGFGETLAVWGVRSGPYVVLPLFGPSDVRDAIGLGLDSFTNPPTYLSDPSAMWGAYGAQLVNTRSHYLHQGLLMELAAGGHEYTFARDAFWQKRRGLIRRRRAGH</sequence>
<dbReference type="InterPro" id="IPR007428">
    <property type="entry name" value="MlaA"/>
</dbReference>
<evidence type="ECO:0000313" key="4">
    <source>
        <dbReference type="Proteomes" id="UP000253250"/>
    </source>
</evidence>
<keyword evidence="3" id="KW-0449">Lipoprotein</keyword>
<dbReference type="GO" id="GO:0120010">
    <property type="term" value="P:intermembrane phospholipid transfer"/>
    <property type="evidence" value="ECO:0007669"/>
    <property type="project" value="TreeGrafter"/>
</dbReference>
<reference evidence="3 4" key="1">
    <citation type="submission" date="2018-02" db="EMBL/GenBank/DDBJ databases">
        <title>Insights into the biology of acidophilic members of the Acidiferrobacteraceae family derived from comparative genomic analyses.</title>
        <authorList>
            <person name="Issotta F."/>
            <person name="Thyssen C."/>
            <person name="Mena C."/>
            <person name="Moya A."/>
            <person name="Bellenberg S."/>
            <person name="Sproer C."/>
            <person name="Covarrubias P.C."/>
            <person name="Sand W."/>
            <person name="Quatrini R."/>
            <person name="Vera M."/>
        </authorList>
    </citation>
    <scope>NUCLEOTIDE SEQUENCE [LARGE SCALE GENOMIC DNA]</scope>
    <source>
        <strain evidence="4">m-1</strain>
    </source>
</reference>